<evidence type="ECO:0000313" key="10">
    <source>
        <dbReference type="Proteomes" id="UP000037267"/>
    </source>
</evidence>
<protein>
    <recommendedName>
        <fullName evidence="3">S-methyl-5-thioribose kinase</fullName>
        <ecNumber evidence="3">2.7.1.100</ecNumber>
    </recommendedName>
</protein>
<dbReference type="NCBIfam" id="TIGR01767">
    <property type="entry name" value="MTRK"/>
    <property type="match status" value="1"/>
</dbReference>
<dbReference type="EMBL" id="LGSS01000014">
    <property type="protein sequence ID" value="KNF07621.1"/>
    <property type="molecule type" value="Genomic_DNA"/>
</dbReference>
<evidence type="ECO:0000256" key="3">
    <source>
        <dbReference type="ARBA" id="ARBA00012128"/>
    </source>
</evidence>
<keyword evidence="6 9" id="KW-0418">Kinase</keyword>
<dbReference type="Pfam" id="PF01636">
    <property type="entry name" value="APH"/>
    <property type="match status" value="1"/>
</dbReference>
<dbReference type="GO" id="GO:0046522">
    <property type="term" value="F:S-methyl-5-thioribose kinase activity"/>
    <property type="evidence" value="ECO:0007669"/>
    <property type="project" value="UniProtKB-EC"/>
</dbReference>
<dbReference type="AlphaFoldDB" id="A0A0L0W851"/>
<dbReference type="Gene3D" id="3.90.1200.10">
    <property type="match status" value="1"/>
</dbReference>
<evidence type="ECO:0000256" key="6">
    <source>
        <dbReference type="ARBA" id="ARBA00022777"/>
    </source>
</evidence>
<evidence type="ECO:0000256" key="4">
    <source>
        <dbReference type="ARBA" id="ARBA00022679"/>
    </source>
</evidence>
<dbReference type="PANTHER" id="PTHR34273:SF2">
    <property type="entry name" value="METHYLTHIORIBOSE KINASE"/>
    <property type="match status" value="1"/>
</dbReference>
<dbReference type="Gene3D" id="3.30.200.20">
    <property type="entry name" value="Phosphorylase Kinase, domain 1"/>
    <property type="match status" value="1"/>
</dbReference>
<dbReference type="GO" id="GO:0009086">
    <property type="term" value="P:methionine biosynthetic process"/>
    <property type="evidence" value="ECO:0007669"/>
    <property type="project" value="InterPro"/>
</dbReference>
<sequence>MLKLLYRGEAIMYKTLSLKDVCDYVKSNTDIFNGDDTLEAIEVSDGNVNLVFRVMNIKDKCSVIVKQALPYLKIAGEDWKLTLERNKLESESMKFQQNHCEEFVPKVYYQDDKYATFIMEDCSDMKILRTAMMDLEEYPNFPSQIGTYLARNLFFTSDFGLDAKSKKKMISKFVNPDLCDITERLVFTEPYYNCDSNDINPYIMDNVKRIWEDESLKSEIDILRHIFMNKSEALIHGDLHTGSIFISHEKCKVFDSEFTFYGPISYDIGLLYANIIINYFYWEKSQKHNDKIEDYKKHLLSNIKEIWSNFTREFIKLYKNNLKIKVLSKERFLESYLKNVLSETIGFCSCEIMRRVIGLAHTQELDVITDKIKKAKFEKCLLDVAEKLLINRNSIDINEFLEIIYTGELELSESII</sequence>
<keyword evidence="7" id="KW-0067">ATP-binding</keyword>
<proteinExistence type="inferred from homology"/>
<organism evidence="9 10">
    <name type="scientific">Gottschalkia purinilytica</name>
    <name type="common">Clostridium purinilyticum</name>
    <dbReference type="NCBI Taxonomy" id="1503"/>
    <lineage>
        <taxon>Bacteria</taxon>
        <taxon>Bacillati</taxon>
        <taxon>Bacillota</taxon>
        <taxon>Tissierellia</taxon>
        <taxon>Tissierellales</taxon>
        <taxon>Gottschalkiaceae</taxon>
        <taxon>Gottschalkia</taxon>
    </lineage>
</organism>
<dbReference type="PANTHER" id="PTHR34273">
    <property type="entry name" value="METHYLTHIORIBOSE KINASE"/>
    <property type="match status" value="1"/>
</dbReference>
<evidence type="ECO:0000256" key="2">
    <source>
        <dbReference type="ARBA" id="ARBA00011738"/>
    </source>
</evidence>
<gene>
    <name evidence="9" type="primary">mtnK</name>
    <name evidence="9" type="ORF">CLPU_14c00390</name>
</gene>
<dbReference type="EC" id="2.7.1.100" evidence="3"/>
<dbReference type="InterPro" id="IPR009212">
    <property type="entry name" value="Methylthioribose_kinase"/>
</dbReference>
<dbReference type="PIRSF" id="PIRSF031134">
    <property type="entry name" value="MTRK"/>
    <property type="match status" value="1"/>
</dbReference>
<evidence type="ECO:0000256" key="1">
    <source>
        <dbReference type="ARBA" id="ARBA00010165"/>
    </source>
</evidence>
<keyword evidence="4 9" id="KW-0808">Transferase</keyword>
<dbReference type="InterPro" id="IPR002575">
    <property type="entry name" value="Aminoglycoside_PTrfase"/>
</dbReference>
<feature type="domain" description="Aminoglycoside phosphotransferase" evidence="8">
    <location>
        <begin position="228"/>
        <end position="274"/>
    </location>
</feature>
<evidence type="ECO:0000256" key="7">
    <source>
        <dbReference type="ARBA" id="ARBA00022840"/>
    </source>
</evidence>
<dbReference type="Proteomes" id="UP000037267">
    <property type="component" value="Unassembled WGS sequence"/>
</dbReference>
<dbReference type="InterPro" id="IPR011009">
    <property type="entry name" value="Kinase-like_dom_sf"/>
</dbReference>
<comment type="subunit">
    <text evidence="2">Homodimer.</text>
</comment>
<comment type="similarity">
    <text evidence="1">Belongs to the methylthioribose kinase family.</text>
</comment>
<keyword evidence="5" id="KW-0547">Nucleotide-binding</keyword>
<dbReference type="GO" id="GO:0005524">
    <property type="term" value="F:ATP binding"/>
    <property type="evidence" value="ECO:0007669"/>
    <property type="project" value="UniProtKB-KW"/>
</dbReference>
<dbReference type="PATRIC" id="fig|1503.3.peg.502"/>
<dbReference type="SUPFAM" id="SSF56112">
    <property type="entry name" value="Protein kinase-like (PK-like)"/>
    <property type="match status" value="1"/>
</dbReference>
<reference evidence="10" key="1">
    <citation type="submission" date="2015-07" db="EMBL/GenBank/DDBJ databases">
        <title>Draft genome sequence of the purine-degrading Gottschalkia purinilyticum DSM 1384 (formerly Clostridium purinilyticum).</title>
        <authorList>
            <person name="Poehlein A."/>
            <person name="Schiel-Bengelsdorf B."/>
            <person name="Bengelsdorf F.R."/>
            <person name="Daniel R."/>
            <person name="Duerre P."/>
        </authorList>
    </citation>
    <scope>NUCLEOTIDE SEQUENCE [LARGE SCALE GENOMIC DNA]</scope>
    <source>
        <strain evidence="10">DSM 1384</strain>
    </source>
</reference>
<name>A0A0L0W851_GOTPU</name>
<evidence type="ECO:0000259" key="8">
    <source>
        <dbReference type="Pfam" id="PF01636"/>
    </source>
</evidence>
<keyword evidence="10" id="KW-1185">Reference proteome</keyword>
<accession>A0A0L0W851</accession>
<comment type="caution">
    <text evidence="9">The sequence shown here is derived from an EMBL/GenBank/DDBJ whole genome shotgun (WGS) entry which is preliminary data.</text>
</comment>
<dbReference type="STRING" id="1503.CLPU_14c00390"/>
<evidence type="ECO:0000313" key="9">
    <source>
        <dbReference type="EMBL" id="KNF07621.1"/>
    </source>
</evidence>
<evidence type="ECO:0000256" key="5">
    <source>
        <dbReference type="ARBA" id="ARBA00022741"/>
    </source>
</evidence>